<evidence type="ECO:0000313" key="2">
    <source>
        <dbReference type="EMBL" id="RLP68516.1"/>
    </source>
</evidence>
<keyword evidence="1" id="KW-0732">Signal</keyword>
<reference evidence="2 3" key="1">
    <citation type="submission" date="2018-10" db="EMBL/GenBank/DDBJ databases">
        <authorList>
            <person name="Li J."/>
        </authorList>
    </citation>
    <scope>NUCLEOTIDE SEQUENCE [LARGE SCALE GENOMIC DNA]</scope>
    <source>
        <strain evidence="2 3">CCTCC AB209002</strain>
    </source>
</reference>
<organism evidence="2 3">
    <name type="scientific">Mycetocola manganoxydans</name>
    <dbReference type="NCBI Taxonomy" id="699879"/>
    <lineage>
        <taxon>Bacteria</taxon>
        <taxon>Bacillati</taxon>
        <taxon>Actinomycetota</taxon>
        <taxon>Actinomycetes</taxon>
        <taxon>Micrococcales</taxon>
        <taxon>Microbacteriaceae</taxon>
        <taxon>Mycetocola</taxon>
    </lineage>
</organism>
<keyword evidence="3" id="KW-1185">Reference proteome</keyword>
<evidence type="ECO:0000313" key="3">
    <source>
        <dbReference type="Proteomes" id="UP000270299"/>
    </source>
</evidence>
<proteinExistence type="predicted"/>
<comment type="caution">
    <text evidence="2">The sequence shown here is derived from an EMBL/GenBank/DDBJ whole genome shotgun (WGS) entry which is preliminary data.</text>
</comment>
<evidence type="ECO:0000256" key="1">
    <source>
        <dbReference type="SAM" id="SignalP"/>
    </source>
</evidence>
<dbReference type="PROSITE" id="PS51257">
    <property type="entry name" value="PROKAR_LIPOPROTEIN"/>
    <property type="match status" value="1"/>
</dbReference>
<protein>
    <recommendedName>
        <fullName evidence="4">Exo-alpha-sialidase</fullName>
    </recommendedName>
</protein>
<gene>
    <name evidence="2" type="ORF">D9V29_13625</name>
</gene>
<dbReference type="Proteomes" id="UP000270299">
    <property type="component" value="Unassembled WGS sequence"/>
</dbReference>
<dbReference type="CDD" id="cd15482">
    <property type="entry name" value="Sialidase_non-viral"/>
    <property type="match status" value="1"/>
</dbReference>
<dbReference type="OrthoDB" id="9764804at2"/>
<dbReference type="Gene3D" id="2.130.10.10">
    <property type="entry name" value="YVTN repeat-like/Quinoprotein amine dehydrogenase"/>
    <property type="match status" value="2"/>
</dbReference>
<dbReference type="NCBIfam" id="NF045728">
    <property type="entry name" value="glycosyl_F510_1955"/>
    <property type="match status" value="1"/>
</dbReference>
<evidence type="ECO:0008006" key="4">
    <source>
        <dbReference type="Google" id="ProtNLM"/>
    </source>
</evidence>
<feature type="chain" id="PRO_5018148119" description="Exo-alpha-sialidase" evidence="1">
    <location>
        <begin position="29"/>
        <end position="304"/>
    </location>
</feature>
<dbReference type="AlphaFoldDB" id="A0A3L6ZKK9"/>
<sequence>MNDRLQRKRRGTVALALLGAAVVLVGCATVPEDDGTEAPASAPGAFQHIHSLMVDPERGDLLVGTHEGLYELTFDGSGTATAKGPIGGLDFDPMGFTMRDDIAYASGHPGPTTPASFGTPNLGLIKSTDRGETWSNISLTGQTDFHDLALGAQATDGGEGTIFGLDTSKQALQRSFDGGATWSDGAELVARDLTADPATPGTVYATTENGFAVSIDDGASFTADTEAPPLFLASIDSGTGAFAGVDTSGTAWVRDASGTWVSGGTVSGTPQALTISGDRLFVADDRGIAFTDDIGVSWTILKVT</sequence>
<dbReference type="SUPFAM" id="SSF110296">
    <property type="entry name" value="Oligoxyloglucan reducing end-specific cellobiohydrolase"/>
    <property type="match status" value="1"/>
</dbReference>
<dbReference type="InterPro" id="IPR015943">
    <property type="entry name" value="WD40/YVTN_repeat-like_dom_sf"/>
</dbReference>
<accession>A0A3L6ZKK9</accession>
<dbReference type="RefSeq" id="WP_121673873.1">
    <property type="nucleotide sequence ID" value="NZ_BMXM01000012.1"/>
</dbReference>
<name>A0A3L6ZKK9_9MICO</name>
<dbReference type="InterPro" id="IPR054817">
    <property type="entry name" value="Glycosyl_F510_1955-like"/>
</dbReference>
<dbReference type="EMBL" id="RCUV01000020">
    <property type="protein sequence ID" value="RLP68516.1"/>
    <property type="molecule type" value="Genomic_DNA"/>
</dbReference>
<feature type="signal peptide" evidence="1">
    <location>
        <begin position="1"/>
        <end position="28"/>
    </location>
</feature>